<dbReference type="Pfam" id="PF00345">
    <property type="entry name" value="PapD_N"/>
    <property type="match status" value="1"/>
</dbReference>
<evidence type="ECO:0000256" key="1">
    <source>
        <dbReference type="ARBA" id="ARBA00022558"/>
    </source>
</evidence>
<reference evidence="6" key="1">
    <citation type="submission" date="2021-06" db="EMBL/GenBank/DDBJ databases">
        <title>Updating the genus Pseudomonas: Description of 43 new species and partition of the Pseudomonas putida group.</title>
        <authorList>
            <person name="Girard L."/>
            <person name="Lood C."/>
            <person name="Vandamme P."/>
            <person name="Rokni-Zadeh H."/>
            <person name="Van Noort V."/>
            <person name="Hofte M."/>
            <person name="Lavigne R."/>
            <person name="De Mot R."/>
        </authorList>
    </citation>
    <scope>NUCLEOTIDE SEQUENCE</scope>
    <source>
        <strain evidence="6">SWRI79</strain>
    </source>
</reference>
<dbReference type="PANTHER" id="PTHR30251">
    <property type="entry name" value="PILUS ASSEMBLY CHAPERONE"/>
    <property type="match status" value="1"/>
</dbReference>
<sequence>MKHSLMRCLALGVLVSGFASVSPAHASIVLNNTRVVYEAQDRETSVKLTNAGKKPLVVQSWIDDGDVKKDPSLMKLPFILMPPITRVDPGKGQTLRLMYTGEALPQDRESVFYLNLLEIPPKAATSADQNIMQIALRTRVKVFFRPANLKGNSSEAPKKLLWTLLKKESGWSLECTNPSSYYVSMTEIALSTGKTSLPVSDGMVAPGGTLKVPVSSVPAGTTGVKYQAIDDYGAAREHTVLLSK</sequence>
<feature type="chain" id="PRO_5045246571" evidence="3">
    <location>
        <begin position="27"/>
        <end position="244"/>
    </location>
</feature>
<dbReference type="Proteomes" id="UP000886900">
    <property type="component" value="Unassembled WGS sequence"/>
</dbReference>
<dbReference type="EMBL" id="JAHSTV010000010">
    <property type="protein sequence ID" value="MBV4465852.1"/>
    <property type="molecule type" value="Genomic_DNA"/>
</dbReference>
<comment type="caution">
    <text evidence="6">The sequence shown here is derived from an EMBL/GenBank/DDBJ whole genome shotgun (WGS) entry which is preliminary data.</text>
</comment>
<feature type="signal peptide" evidence="3">
    <location>
        <begin position="1"/>
        <end position="26"/>
    </location>
</feature>
<gene>
    <name evidence="6" type="ORF">KVG95_21220</name>
</gene>
<keyword evidence="2" id="KW-0393">Immunoglobulin domain</keyword>
<organism evidence="6 7">
    <name type="scientific">Pseudomonas farris</name>
    <dbReference type="NCBI Taxonomy" id="2841207"/>
    <lineage>
        <taxon>Bacteria</taxon>
        <taxon>Pseudomonadati</taxon>
        <taxon>Pseudomonadota</taxon>
        <taxon>Gammaproteobacteria</taxon>
        <taxon>Pseudomonadales</taxon>
        <taxon>Pseudomonadaceae</taxon>
        <taxon>Pseudomonas</taxon>
    </lineage>
</organism>
<evidence type="ECO:0000256" key="2">
    <source>
        <dbReference type="ARBA" id="ARBA00023319"/>
    </source>
</evidence>
<feature type="domain" description="Pili assembly chaperone N-terminal" evidence="4">
    <location>
        <begin position="27"/>
        <end position="149"/>
    </location>
</feature>
<feature type="domain" description="Pili assembly chaperone C-terminal" evidence="5">
    <location>
        <begin position="176"/>
        <end position="236"/>
    </location>
</feature>
<evidence type="ECO:0000313" key="7">
    <source>
        <dbReference type="Proteomes" id="UP000886900"/>
    </source>
</evidence>
<dbReference type="InterPro" id="IPR016147">
    <property type="entry name" value="Pili_assmbl_chaperone_N"/>
</dbReference>
<evidence type="ECO:0000259" key="4">
    <source>
        <dbReference type="Pfam" id="PF00345"/>
    </source>
</evidence>
<evidence type="ECO:0000259" key="5">
    <source>
        <dbReference type="Pfam" id="PF02753"/>
    </source>
</evidence>
<accession>A0ABS6PZF2</accession>
<keyword evidence="1" id="KW-1029">Fimbrium biogenesis</keyword>
<dbReference type="InterPro" id="IPR016148">
    <property type="entry name" value="Pili_assmbl_chaperone_C"/>
</dbReference>
<dbReference type="PROSITE" id="PS00635">
    <property type="entry name" value="PILI_CHAPERONE"/>
    <property type="match status" value="1"/>
</dbReference>
<keyword evidence="7" id="KW-1185">Reference proteome</keyword>
<dbReference type="InterPro" id="IPR050643">
    <property type="entry name" value="Periplasmic_pilus_chap"/>
</dbReference>
<dbReference type="InterPro" id="IPR018046">
    <property type="entry name" value="Pili_assmbl_chaperone_CS"/>
</dbReference>
<dbReference type="RefSeq" id="WP_217857826.1">
    <property type="nucleotide sequence ID" value="NZ_JAHSTV010000010.1"/>
</dbReference>
<evidence type="ECO:0000256" key="3">
    <source>
        <dbReference type="SAM" id="SignalP"/>
    </source>
</evidence>
<evidence type="ECO:0000313" key="6">
    <source>
        <dbReference type="EMBL" id="MBV4465852.1"/>
    </source>
</evidence>
<keyword evidence="3" id="KW-0732">Signal</keyword>
<protein>
    <submittedName>
        <fullName evidence="6">Fimbria/pilus periplasmic chaperone</fullName>
    </submittedName>
</protein>
<dbReference type="Pfam" id="PF02753">
    <property type="entry name" value="PapD_C"/>
    <property type="match status" value="1"/>
</dbReference>
<dbReference type="PANTHER" id="PTHR30251:SF2">
    <property type="entry name" value="FIMBRIAL CHAPERONE YADV-RELATED"/>
    <property type="match status" value="1"/>
</dbReference>
<proteinExistence type="predicted"/>
<name>A0ABS6PZF2_9PSED</name>